<name>A0AAW5E6X0_9BACI</name>
<evidence type="ECO:0000313" key="1">
    <source>
        <dbReference type="EMBL" id="MCH1625375.1"/>
    </source>
</evidence>
<accession>A0AAW5E6X0</accession>
<dbReference type="AlphaFoldDB" id="A0AAW5E6X0"/>
<gene>
    <name evidence="1" type="ORF">MJG50_08560</name>
</gene>
<dbReference type="Proteomes" id="UP001431131">
    <property type="component" value="Unassembled WGS sequence"/>
</dbReference>
<dbReference type="RefSeq" id="WP_240254743.1">
    <property type="nucleotide sequence ID" value="NZ_JAKTTI010000010.1"/>
</dbReference>
<evidence type="ECO:0000313" key="2">
    <source>
        <dbReference type="Proteomes" id="UP001431131"/>
    </source>
</evidence>
<protein>
    <submittedName>
        <fullName evidence="1">Sporulation protein Cse60</fullName>
    </submittedName>
</protein>
<keyword evidence="2" id="KW-1185">Reference proteome</keyword>
<sequence length="61" mass="7283">MNCKVKLFDEEHEEDLEREVNRFLSKIDESDIMDIKYQVAVSCSQNNDQIFCFSAMILYRT</sequence>
<organism evidence="1 2">
    <name type="scientific">Fredinandcohnia quinoae</name>
    <dbReference type="NCBI Taxonomy" id="2918902"/>
    <lineage>
        <taxon>Bacteria</taxon>
        <taxon>Bacillati</taxon>
        <taxon>Bacillota</taxon>
        <taxon>Bacilli</taxon>
        <taxon>Bacillales</taxon>
        <taxon>Bacillaceae</taxon>
        <taxon>Fredinandcohnia</taxon>
    </lineage>
</organism>
<dbReference type="EMBL" id="JAKTTI010000010">
    <property type="protein sequence ID" value="MCH1625375.1"/>
    <property type="molecule type" value="Genomic_DNA"/>
</dbReference>
<dbReference type="Pfam" id="PF10957">
    <property type="entry name" value="Spore_Cse60"/>
    <property type="match status" value="1"/>
</dbReference>
<proteinExistence type="predicted"/>
<comment type="caution">
    <text evidence="1">The sequence shown here is derived from an EMBL/GenBank/DDBJ whole genome shotgun (WGS) entry which is preliminary data.</text>
</comment>
<reference evidence="1" key="1">
    <citation type="submission" date="2022-02" db="EMBL/GenBank/DDBJ databases">
        <title>Fredinandcohnia quinoae sp. nov. isolated from Chenopodium quinoa seeds.</title>
        <authorList>
            <person name="Saati-Santamaria Z."/>
            <person name="Flores-Felix J.D."/>
            <person name="Igual J.M."/>
            <person name="Velazquez E."/>
            <person name="Garcia-Fraile P."/>
            <person name="Martinez-Molina E."/>
        </authorList>
    </citation>
    <scope>NUCLEOTIDE SEQUENCE</scope>
    <source>
        <strain evidence="1">SECRCQ15</strain>
    </source>
</reference>
<dbReference type="InterPro" id="IPR020296">
    <property type="entry name" value="Spore_Cse60"/>
</dbReference>